<dbReference type="AlphaFoldDB" id="A0A0E3K215"/>
<dbReference type="GO" id="GO:0080120">
    <property type="term" value="P:CAAX-box protein maturation"/>
    <property type="evidence" value="ECO:0007669"/>
    <property type="project" value="UniProtKB-ARBA"/>
</dbReference>
<gene>
    <name evidence="3" type="ORF">CSCA_3280</name>
</gene>
<name>A0A0E3K215_CLOSL</name>
<evidence type="ECO:0000256" key="1">
    <source>
        <dbReference type="SAM" id="Phobius"/>
    </source>
</evidence>
<dbReference type="PANTHER" id="PTHR36435">
    <property type="entry name" value="SLR1288 PROTEIN"/>
    <property type="match status" value="1"/>
</dbReference>
<dbReference type="RefSeq" id="WP_029162608.1">
    <property type="nucleotide sequence ID" value="NZ_CP009933.1"/>
</dbReference>
<keyword evidence="1" id="KW-0812">Transmembrane</keyword>
<evidence type="ECO:0000313" key="3">
    <source>
        <dbReference type="EMBL" id="AKA70405.1"/>
    </source>
</evidence>
<dbReference type="EMBL" id="CP009933">
    <property type="protein sequence ID" value="AKA70405.1"/>
    <property type="molecule type" value="Genomic_DNA"/>
</dbReference>
<evidence type="ECO:0000259" key="2">
    <source>
        <dbReference type="Pfam" id="PF02517"/>
    </source>
</evidence>
<dbReference type="Pfam" id="PF02517">
    <property type="entry name" value="Rce1-like"/>
    <property type="match status" value="1"/>
</dbReference>
<proteinExistence type="predicted"/>
<sequence>MNSIFRINLKPIGYDFVFITMGYICLYFYSKYASSNFNPIPISAAILVAITLIYIIPIGNNKNNYVYQNKNALYPFIMVYIVLLSSIFILNKLFSLNNSTVRNFNPVYLLIIQLVISASIFICYFFKIRITDFNWHISRKSFAFVIIVFIVYRFIFNFNDIISGIINIRQILNLEFIIDFALKAVINSVYPAFYEELLFRGLLISGLKGFELSNNTCNIMQAIIFGTTHIMSWGEPSCLEHLLALSIQIMIGYLLGKLYFKTNSLLPCILFHGLNNTI</sequence>
<dbReference type="PANTHER" id="PTHR36435:SF1">
    <property type="entry name" value="CAAX AMINO TERMINAL PROTEASE FAMILY PROTEIN"/>
    <property type="match status" value="1"/>
</dbReference>
<organism evidence="3 4">
    <name type="scientific">Clostridium scatologenes</name>
    <dbReference type="NCBI Taxonomy" id="1548"/>
    <lineage>
        <taxon>Bacteria</taxon>
        <taxon>Bacillati</taxon>
        <taxon>Bacillota</taxon>
        <taxon>Clostridia</taxon>
        <taxon>Eubacteriales</taxon>
        <taxon>Clostridiaceae</taxon>
        <taxon>Clostridium</taxon>
    </lineage>
</organism>
<dbReference type="InterPro" id="IPR052710">
    <property type="entry name" value="CAAX_protease"/>
</dbReference>
<protein>
    <recommendedName>
        <fullName evidence="2">CAAX prenyl protease 2/Lysostaphin resistance protein A-like domain-containing protein</fullName>
    </recommendedName>
</protein>
<dbReference type="HOGENOM" id="CLU_1000052_0_0_9"/>
<keyword evidence="1" id="KW-1133">Transmembrane helix</keyword>
<dbReference type="STRING" id="1548.CSCA_3280"/>
<feature type="transmembrane region" description="Helical" evidence="1">
    <location>
        <begin position="42"/>
        <end position="60"/>
    </location>
</feature>
<keyword evidence="1" id="KW-0472">Membrane</keyword>
<dbReference type="Proteomes" id="UP000033115">
    <property type="component" value="Chromosome"/>
</dbReference>
<dbReference type="GO" id="GO:0004175">
    <property type="term" value="F:endopeptidase activity"/>
    <property type="evidence" value="ECO:0007669"/>
    <property type="project" value="UniProtKB-ARBA"/>
</dbReference>
<keyword evidence="4" id="KW-1185">Reference proteome</keyword>
<feature type="domain" description="CAAX prenyl protease 2/Lysostaphin resistance protein A-like" evidence="2">
    <location>
        <begin position="180"/>
        <end position="278"/>
    </location>
</feature>
<reference evidence="3 4" key="1">
    <citation type="journal article" date="2015" name="J. Biotechnol.">
        <title>Complete genome sequence of a malodorant-producing acetogen, Clostridium scatologenes ATCC 25775(T).</title>
        <authorList>
            <person name="Zhu Z."/>
            <person name="Guo T."/>
            <person name="Zheng H."/>
            <person name="Song T."/>
            <person name="Ouyang P."/>
            <person name="Xie J."/>
        </authorList>
    </citation>
    <scope>NUCLEOTIDE SEQUENCE [LARGE SCALE GENOMIC DNA]</scope>
    <source>
        <strain evidence="3 4">ATCC 25775</strain>
    </source>
</reference>
<feature type="transmembrane region" description="Helical" evidence="1">
    <location>
        <begin position="72"/>
        <end position="94"/>
    </location>
</feature>
<feature type="transmembrane region" description="Helical" evidence="1">
    <location>
        <begin position="106"/>
        <end position="125"/>
    </location>
</feature>
<dbReference type="KEGG" id="csq:CSCA_3280"/>
<dbReference type="InterPro" id="IPR003675">
    <property type="entry name" value="Rce1/LyrA-like_dom"/>
</dbReference>
<accession>A0A0E3K215</accession>
<feature type="transmembrane region" description="Helical" evidence="1">
    <location>
        <begin position="137"/>
        <end position="155"/>
    </location>
</feature>
<evidence type="ECO:0000313" key="4">
    <source>
        <dbReference type="Proteomes" id="UP000033115"/>
    </source>
</evidence>
<feature type="transmembrane region" description="Helical" evidence="1">
    <location>
        <begin position="12"/>
        <end position="30"/>
    </location>
</feature>